<evidence type="ECO:0000313" key="3">
    <source>
        <dbReference type="Proteomes" id="UP000298653"/>
    </source>
</evidence>
<proteinExistence type="predicted"/>
<dbReference type="EC" id="2.3.1.28" evidence="2"/>
<gene>
    <name evidence="2" type="ORF">AR1Y2_2836</name>
</gene>
<keyword evidence="2" id="KW-0012">Acyltransferase</keyword>
<dbReference type="EMBL" id="CP040058">
    <property type="protein sequence ID" value="QCP36290.1"/>
    <property type="molecule type" value="Genomic_DNA"/>
</dbReference>
<keyword evidence="3" id="KW-1185">Reference proteome</keyword>
<dbReference type="InterPro" id="IPR001707">
    <property type="entry name" value="Cmp_AcTrfase"/>
</dbReference>
<feature type="active site" description="Proton acceptor" evidence="1">
    <location>
        <position position="189"/>
    </location>
</feature>
<dbReference type="SMART" id="SM01059">
    <property type="entry name" value="CAT"/>
    <property type="match status" value="1"/>
</dbReference>
<name>A0A4V1EGJ4_9FIRM</name>
<dbReference type="KEGG" id="arf:AR1Y2_2836"/>
<evidence type="ECO:0000256" key="1">
    <source>
        <dbReference type="PIRSR" id="PIRSR000440-1"/>
    </source>
</evidence>
<dbReference type="AlphaFoldDB" id="A0A4V1EGJ4"/>
<dbReference type="PANTHER" id="PTHR38474">
    <property type="entry name" value="SLR0299 PROTEIN"/>
    <property type="match status" value="1"/>
</dbReference>
<dbReference type="PANTHER" id="PTHR38474:SF2">
    <property type="entry name" value="CHLORAMPHENICOL ACETYLTRANSFERASE"/>
    <property type="match status" value="1"/>
</dbReference>
<dbReference type="OrthoDB" id="9801766at2"/>
<dbReference type="RefSeq" id="WP_137329545.1">
    <property type="nucleotide sequence ID" value="NZ_CP040058.1"/>
</dbReference>
<dbReference type="PIRSF" id="PIRSF000440">
    <property type="entry name" value="CAT"/>
    <property type="match status" value="1"/>
</dbReference>
<reference evidence="2 3" key="1">
    <citation type="submission" date="2019-05" db="EMBL/GenBank/DDBJ databases">
        <title>Complete genome sequencing of Anaerostipes rhamnosivorans.</title>
        <authorList>
            <person name="Bui T.P.N."/>
            <person name="de Vos W.M."/>
        </authorList>
    </citation>
    <scope>NUCLEOTIDE SEQUENCE [LARGE SCALE GENOMIC DNA]</scope>
    <source>
        <strain evidence="2 3">1y2</strain>
    </source>
</reference>
<protein>
    <submittedName>
        <fullName evidence="2">Chloramphenicol acetyltransferase</fullName>
        <ecNumber evidence="2">2.3.1.28</ecNumber>
    </submittedName>
</protein>
<sequence length="214" mass="24759">MFHLIDLDTWERREHFQYYTEMIKCGYSLTAELDVTDFLKLIRQKSLKFYPSFVYCVSSAVNSLNEFKMGLSKEGLPGIWDTVHPSYTVFHNDDHTFSDLWTYYSDDFLSFYHAMTDDMKTYRDHKGIKGKPGQPQNFFCISCVPWLSYTGLSTMSADASPNLFPIITYGKYQGTAGRYKMPLTITISHAAADGYHTSLLINQIQEFITKDFTI</sequence>
<dbReference type="InterPro" id="IPR023213">
    <property type="entry name" value="CAT-like_dom_sf"/>
</dbReference>
<dbReference type="Gene3D" id="3.30.559.10">
    <property type="entry name" value="Chloramphenicol acetyltransferase-like domain"/>
    <property type="match status" value="1"/>
</dbReference>
<evidence type="ECO:0000313" key="2">
    <source>
        <dbReference type="EMBL" id="QCP36290.1"/>
    </source>
</evidence>
<dbReference type="PROSITE" id="PS50007">
    <property type="entry name" value="PIPLC_X_DOMAIN"/>
    <property type="match status" value="1"/>
</dbReference>
<dbReference type="Pfam" id="PF00302">
    <property type="entry name" value="CAT"/>
    <property type="match status" value="1"/>
</dbReference>
<dbReference type="SUPFAM" id="SSF52777">
    <property type="entry name" value="CoA-dependent acyltransferases"/>
    <property type="match status" value="1"/>
</dbReference>
<dbReference type="GO" id="GO:0008811">
    <property type="term" value="F:chloramphenicol O-acetyltransferase activity"/>
    <property type="evidence" value="ECO:0007669"/>
    <property type="project" value="UniProtKB-EC"/>
</dbReference>
<accession>A0A4V1EGJ4</accession>
<dbReference type="Proteomes" id="UP000298653">
    <property type="component" value="Chromosome"/>
</dbReference>
<organism evidence="2 3">
    <name type="scientific">Anaerostipes rhamnosivorans</name>
    <dbReference type="NCBI Taxonomy" id="1229621"/>
    <lineage>
        <taxon>Bacteria</taxon>
        <taxon>Bacillati</taxon>
        <taxon>Bacillota</taxon>
        <taxon>Clostridia</taxon>
        <taxon>Lachnospirales</taxon>
        <taxon>Lachnospiraceae</taxon>
        <taxon>Anaerostipes</taxon>
    </lineage>
</organism>
<keyword evidence="2" id="KW-0808">Transferase</keyword>